<keyword evidence="2" id="KW-1185">Reference proteome</keyword>
<dbReference type="Proteomes" id="UP000789525">
    <property type="component" value="Unassembled WGS sequence"/>
</dbReference>
<sequence length="566" mass="65754">MSFNRSVGEKSKLMIKNFKDIFRKKSFPGHRAVNENVNVNEQHNDSGKGVESDFEPVMEDERLESMKNKGVSESLMAALNKNTESIHQQSQRFSSLEVKIESIRSSHKSEASFDKNVFNKPVINRFDALEQHMNERFDYLEKMISEISKQLNATTVDSNFSTTTSDHGESPNNYICQGCRHPKIDEEWCSTCESQYFVSHYPDWTSGSTKVDNFIKATQRDASSKFDFLEWIPYESLKDVEHIGDGGFGTIYSATWINGPRSKWSHETGRWERYPNVKVALKRIKLDDFQYNTILFDELQYYLAAKKNVLGRICTLRVYGMTSDPNYPEKYMMVMLYADDGDLDKYIKENFLKLTYHKRLEILFDMITGILQIHEVGLVHRDLHRGNILCQRFIKLDEGRDEYRFVIGDLGLTRKPSSDSKAFYGVIPYCAPEILNAAKYSFASDIYSFGIIMWELVTGARAFSNCGHDDSLKDRIISGERPQLTTNIPESYRKLMERCWTPNPNDRPKAQEIYETIGVWLQKLISTPNDKISKEFQEADEKWLSRLRNEADERYHSKKIYCTENC</sequence>
<evidence type="ECO:0000313" key="1">
    <source>
        <dbReference type="EMBL" id="CAG8508808.1"/>
    </source>
</evidence>
<gene>
    <name evidence="1" type="ORF">ACOLOM_LOCUS3125</name>
</gene>
<reference evidence="1" key="1">
    <citation type="submission" date="2021-06" db="EMBL/GenBank/DDBJ databases">
        <authorList>
            <person name="Kallberg Y."/>
            <person name="Tangrot J."/>
            <person name="Rosling A."/>
        </authorList>
    </citation>
    <scope>NUCLEOTIDE SEQUENCE</scope>
    <source>
        <strain evidence="1">CL356</strain>
    </source>
</reference>
<evidence type="ECO:0000313" key="2">
    <source>
        <dbReference type="Proteomes" id="UP000789525"/>
    </source>
</evidence>
<dbReference type="EMBL" id="CAJVPT010004485">
    <property type="protein sequence ID" value="CAG8508808.1"/>
    <property type="molecule type" value="Genomic_DNA"/>
</dbReference>
<name>A0ACA9L4R9_9GLOM</name>
<organism evidence="1 2">
    <name type="scientific">Acaulospora colombiana</name>
    <dbReference type="NCBI Taxonomy" id="27376"/>
    <lineage>
        <taxon>Eukaryota</taxon>
        <taxon>Fungi</taxon>
        <taxon>Fungi incertae sedis</taxon>
        <taxon>Mucoromycota</taxon>
        <taxon>Glomeromycotina</taxon>
        <taxon>Glomeromycetes</taxon>
        <taxon>Diversisporales</taxon>
        <taxon>Acaulosporaceae</taxon>
        <taxon>Acaulospora</taxon>
    </lineage>
</organism>
<comment type="caution">
    <text evidence="1">The sequence shown here is derived from an EMBL/GenBank/DDBJ whole genome shotgun (WGS) entry which is preliminary data.</text>
</comment>
<accession>A0ACA9L4R9</accession>
<protein>
    <submittedName>
        <fullName evidence="1">12275_t:CDS:1</fullName>
    </submittedName>
</protein>
<proteinExistence type="predicted"/>